<dbReference type="EMBL" id="HG793151">
    <property type="protein sequence ID" value="CRL26563.1"/>
    <property type="molecule type" value="Genomic_DNA"/>
</dbReference>
<evidence type="ECO:0000313" key="2">
    <source>
        <dbReference type="EMBL" id="CRL26563.1"/>
    </source>
</evidence>
<evidence type="ECO:0000313" key="3">
    <source>
        <dbReference type="Proteomes" id="UP000053732"/>
    </source>
</evidence>
<feature type="signal peptide" evidence="1">
    <location>
        <begin position="1"/>
        <end position="24"/>
    </location>
</feature>
<reference evidence="2 3" key="1">
    <citation type="journal article" date="2014" name="Nat. Commun.">
        <title>Multiple recent horizontal transfers of a large genomic region in cheese making fungi.</title>
        <authorList>
            <person name="Cheeseman K."/>
            <person name="Ropars J."/>
            <person name="Renault P."/>
            <person name="Dupont J."/>
            <person name="Gouzy J."/>
            <person name="Branca A."/>
            <person name="Abraham A.L."/>
            <person name="Ceppi M."/>
            <person name="Conseiller E."/>
            <person name="Debuchy R."/>
            <person name="Malagnac F."/>
            <person name="Goarin A."/>
            <person name="Silar P."/>
            <person name="Lacoste S."/>
            <person name="Sallet E."/>
            <person name="Bensimon A."/>
            <person name="Giraud T."/>
            <person name="Brygoo Y."/>
        </authorList>
    </citation>
    <scope>NUCLEOTIDE SEQUENCE [LARGE SCALE GENOMIC DNA]</scope>
    <source>
        <strain evidence="3">FM 013</strain>
    </source>
</reference>
<gene>
    <name evidence="2" type="ORF">PCAMFM013_S018g000256</name>
</gene>
<protein>
    <submittedName>
        <fullName evidence="2">Str. FM013</fullName>
    </submittedName>
</protein>
<evidence type="ECO:0000256" key="1">
    <source>
        <dbReference type="SAM" id="SignalP"/>
    </source>
</evidence>
<accession>A0A0G4PK75</accession>
<keyword evidence="3" id="KW-1185">Reference proteome</keyword>
<dbReference type="AlphaFoldDB" id="A0A0G4PK75"/>
<keyword evidence="1" id="KW-0732">Signal</keyword>
<organism evidence="2 3">
    <name type="scientific">Penicillium camemberti (strain FM 013)</name>
    <dbReference type="NCBI Taxonomy" id="1429867"/>
    <lineage>
        <taxon>Eukaryota</taxon>
        <taxon>Fungi</taxon>
        <taxon>Dikarya</taxon>
        <taxon>Ascomycota</taxon>
        <taxon>Pezizomycotina</taxon>
        <taxon>Eurotiomycetes</taxon>
        <taxon>Eurotiomycetidae</taxon>
        <taxon>Eurotiales</taxon>
        <taxon>Aspergillaceae</taxon>
        <taxon>Penicillium</taxon>
    </lineage>
</organism>
<proteinExistence type="predicted"/>
<sequence>MVGYYLKTVTMAAMVMSLSSSAFGCLEIKGTTFNWARHGNGEITTTDSGVQTCTGPVDEGDNNVGGRCQLPTATRLIGNYFLDRLADSGYKANLSQLEDQCSTQLRRL</sequence>
<name>A0A0G4PK75_PENC3</name>
<dbReference type="Proteomes" id="UP000053732">
    <property type="component" value="Unassembled WGS sequence"/>
</dbReference>
<feature type="chain" id="PRO_5005195422" evidence="1">
    <location>
        <begin position="25"/>
        <end position="108"/>
    </location>
</feature>
<dbReference type="PROSITE" id="PS51257">
    <property type="entry name" value="PROKAR_LIPOPROTEIN"/>
    <property type="match status" value="1"/>
</dbReference>